<organism evidence="1 2">
    <name type="scientific">Lithospermum erythrorhizon</name>
    <name type="common">Purple gromwell</name>
    <name type="synonym">Lithospermum officinale var. erythrorhizon</name>
    <dbReference type="NCBI Taxonomy" id="34254"/>
    <lineage>
        <taxon>Eukaryota</taxon>
        <taxon>Viridiplantae</taxon>
        <taxon>Streptophyta</taxon>
        <taxon>Embryophyta</taxon>
        <taxon>Tracheophyta</taxon>
        <taxon>Spermatophyta</taxon>
        <taxon>Magnoliopsida</taxon>
        <taxon>eudicotyledons</taxon>
        <taxon>Gunneridae</taxon>
        <taxon>Pentapetalae</taxon>
        <taxon>asterids</taxon>
        <taxon>lamiids</taxon>
        <taxon>Boraginales</taxon>
        <taxon>Boraginaceae</taxon>
        <taxon>Boraginoideae</taxon>
        <taxon>Lithospermeae</taxon>
        <taxon>Lithospermum</taxon>
    </lineage>
</organism>
<gene>
    <name evidence="1" type="ORF">LIER_20503</name>
</gene>
<proteinExistence type="predicted"/>
<accession>A0AAV3QLP9</accession>
<dbReference type="EMBL" id="BAABME010005218">
    <property type="protein sequence ID" value="GAA0164992.1"/>
    <property type="molecule type" value="Genomic_DNA"/>
</dbReference>
<dbReference type="AlphaFoldDB" id="A0AAV3QLP9"/>
<evidence type="ECO:0000313" key="1">
    <source>
        <dbReference type="EMBL" id="GAA0164992.1"/>
    </source>
</evidence>
<comment type="caution">
    <text evidence="1">The sequence shown here is derived from an EMBL/GenBank/DDBJ whole genome shotgun (WGS) entry which is preliminary data.</text>
</comment>
<evidence type="ECO:0000313" key="2">
    <source>
        <dbReference type="Proteomes" id="UP001454036"/>
    </source>
</evidence>
<reference evidence="1 2" key="1">
    <citation type="submission" date="2024-01" db="EMBL/GenBank/DDBJ databases">
        <title>The complete chloroplast genome sequence of Lithospermum erythrorhizon: insights into the phylogenetic relationship among Boraginaceae species and the maternal lineages of purple gromwells.</title>
        <authorList>
            <person name="Okada T."/>
            <person name="Watanabe K."/>
        </authorList>
    </citation>
    <scope>NUCLEOTIDE SEQUENCE [LARGE SCALE GENOMIC DNA]</scope>
</reference>
<protein>
    <submittedName>
        <fullName evidence="1">Uncharacterized protein</fullName>
    </submittedName>
</protein>
<dbReference type="Proteomes" id="UP001454036">
    <property type="component" value="Unassembled WGS sequence"/>
</dbReference>
<keyword evidence="2" id="KW-1185">Reference proteome</keyword>
<sequence length="126" mass="14302">MAKFFWASSDKEKDIHWKNWEALCMDKNEGGLRFKDLYCMNLALLAKQGWMEGSNPSFGWRSLLEGRKVLLKGSQWRVGDGRSIDVWKDPWGVEQMEGCGSYGGGGFALDILAMPLSRVPVRDKLI</sequence>
<name>A0AAV3QLP9_LITER</name>